<evidence type="ECO:0000313" key="3">
    <source>
        <dbReference type="Proteomes" id="UP001642487"/>
    </source>
</evidence>
<dbReference type="Pfam" id="PF02519">
    <property type="entry name" value="Auxin_inducible"/>
    <property type="match status" value="1"/>
</dbReference>
<accession>A0ABP0Y675</accession>
<reference evidence="2 3" key="1">
    <citation type="submission" date="2024-03" db="EMBL/GenBank/DDBJ databases">
        <authorList>
            <person name="Gkanogiannis A."/>
            <person name="Becerra Lopez-Lavalle L."/>
        </authorList>
    </citation>
    <scope>NUCLEOTIDE SEQUENCE [LARGE SCALE GENOMIC DNA]</scope>
</reference>
<evidence type="ECO:0000256" key="1">
    <source>
        <dbReference type="ARBA" id="ARBA00006974"/>
    </source>
</evidence>
<name>A0ABP0Y675_9ROSI</name>
<dbReference type="Proteomes" id="UP001642487">
    <property type="component" value="Chromosome 2"/>
</dbReference>
<evidence type="ECO:0000313" key="2">
    <source>
        <dbReference type="EMBL" id="CAK9315947.1"/>
    </source>
</evidence>
<dbReference type="EMBL" id="OZ021736">
    <property type="protein sequence ID" value="CAK9315947.1"/>
    <property type="molecule type" value="Genomic_DNA"/>
</dbReference>
<organism evidence="2 3">
    <name type="scientific">Citrullus colocynthis</name>
    <name type="common">colocynth</name>
    <dbReference type="NCBI Taxonomy" id="252529"/>
    <lineage>
        <taxon>Eukaryota</taxon>
        <taxon>Viridiplantae</taxon>
        <taxon>Streptophyta</taxon>
        <taxon>Embryophyta</taxon>
        <taxon>Tracheophyta</taxon>
        <taxon>Spermatophyta</taxon>
        <taxon>Magnoliopsida</taxon>
        <taxon>eudicotyledons</taxon>
        <taxon>Gunneridae</taxon>
        <taxon>Pentapetalae</taxon>
        <taxon>rosids</taxon>
        <taxon>fabids</taxon>
        <taxon>Cucurbitales</taxon>
        <taxon>Cucurbitaceae</taxon>
        <taxon>Benincaseae</taxon>
        <taxon>Citrullus</taxon>
    </lineage>
</organism>
<sequence>MSTGIAKSNNIRRIVSIRQMLQRWRKKARVTASSRRSGAGDAPSDVPAGHVAICVGSSSRRFVVRATYLNHPIFQNLLLQAEEEYGFTNQGPLAIPCDESVFEEVLRTVSRSESGRFLNLQDFRRRCHVDSPSSLLRESRPLLFDFADKSIKGDGLTRSPGGESTRVEPDWLGIMKVD</sequence>
<gene>
    <name evidence="2" type="ORF">CITCOLO1_LOCUS7793</name>
</gene>
<dbReference type="InterPro" id="IPR003676">
    <property type="entry name" value="SAUR_fam"/>
</dbReference>
<keyword evidence="3" id="KW-1185">Reference proteome</keyword>
<dbReference type="PANTHER" id="PTHR31374:SF183">
    <property type="entry name" value="SAUR-LIKE AUXIN-RESPONSIVE PROTEIN FAMILY"/>
    <property type="match status" value="1"/>
</dbReference>
<proteinExistence type="inferred from homology"/>
<dbReference type="PANTHER" id="PTHR31374">
    <property type="entry name" value="AUXIN-INDUCED PROTEIN-LIKE-RELATED"/>
    <property type="match status" value="1"/>
</dbReference>
<comment type="similarity">
    <text evidence="1">Belongs to the ARG7 family.</text>
</comment>
<protein>
    <submittedName>
        <fullName evidence="2">Uncharacterized protein</fullName>
    </submittedName>
</protein>